<dbReference type="EMBL" id="NCKV01062800">
    <property type="protein sequence ID" value="RWR99638.1"/>
    <property type="molecule type" value="Genomic_DNA"/>
</dbReference>
<evidence type="ECO:0000313" key="3">
    <source>
        <dbReference type="Proteomes" id="UP000288716"/>
    </source>
</evidence>
<dbReference type="Proteomes" id="UP000288716">
    <property type="component" value="Unassembled WGS sequence"/>
</dbReference>
<evidence type="ECO:0000259" key="1">
    <source>
        <dbReference type="Pfam" id="PF05199"/>
    </source>
</evidence>
<proteinExistence type="predicted"/>
<dbReference type="InterPro" id="IPR012132">
    <property type="entry name" value="GMC_OxRdtase"/>
</dbReference>
<dbReference type="VEuPathDB" id="VectorBase:LDEU014555"/>
<feature type="domain" description="Glucose-methanol-choline oxidoreductase C-terminal" evidence="1">
    <location>
        <begin position="55"/>
        <end position="148"/>
    </location>
</feature>
<dbReference type="PANTHER" id="PTHR11552:SF147">
    <property type="entry name" value="CHOLINE DEHYDROGENASE, MITOCHONDRIAL"/>
    <property type="match status" value="1"/>
</dbReference>
<dbReference type="InterPro" id="IPR007867">
    <property type="entry name" value="GMC_OxRtase_C"/>
</dbReference>
<dbReference type="GO" id="GO:0008812">
    <property type="term" value="F:choline dehydrogenase activity"/>
    <property type="evidence" value="ECO:0007669"/>
    <property type="project" value="TreeGrafter"/>
</dbReference>
<organism evidence="2 3">
    <name type="scientific">Leptotrombidium deliense</name>
    <dbReference type="NCBI Taxonomy" id="299467"/>
    <lineage>
        <taxon>Eukaryota</taxon>
        <taxon>Metazoa</taxon>
        <taxon>Ecdysozoa</taxon>
        <taxon>Arthropoda</taxon>
        <taxon>Chelicerata</taxon>
        <taxon>Arachnida</taxon>
        <taxon>Acari</taxon>
        <taxon>Acariformes</taxon>
        <taxon>Trombidiformes</taxon>
        <taxon>Prostigmata</taxon>
        <taxon>Anystina</taxon>
        <taxon>Parasitengona</taxon>
        <taxon>Trombiculoidea</taxon>
        <taxon>Trombiculidae</taxon>
        <taxon>Leptotrombidium</taxon>
    </lineage>
</organism>
<dbReference type="GO" id="GO:0005743">
    <property type="term" value="C:mitochondrial inner membrane"/>
    <property type="evidence" value="ECO:0007669"/>
    <property type="project" value="TreeGrafter"/>
</dbReference>
<dbReference type="GO" id="GO:0050660">
    <property type="term" value="F:flavin adenine dinucleotide binding"/>
    <property type="evidence" value="ECO:0007669"/>
    <property type="project" value="InterPro"/>
</dbReference>
<dbReference type="OrthoDB" id="6435529at2759"/>
<keyword evidence="3" id="KW-1185">Reference proteome</keyword>
<dbReference type="SUPFAM" id="SSF54373">
    <property type="entry name" value="FAD-linked reductases, C-terminal domain"/>
    <property type="match status" value="1"/>
</dbReference>
<accession>A0A443Q9H7</accession>
<comment type="caution">
    <text evidence="2">The sequence shown here is derived from an EMBL/GenBank/DDBJ whole genome shotgun (WGS) entry which is preliminary data.</text>
</comment>
<protein>
    <recommendedName>
        <fullName evidence="1">Glucose-methanol-choline oxidoreductase C-terminal domain-containing protein</fullName>
    </recommendedName>
</protein>
<dbReference type="STRING" id="299467.A0A443Q9H7"/>
<reference evidence="2 3" key="1">
    <citation type="journal article" date="2018" name="Gigascience">
        <title>Genomes of trombidid mites reveal novel predicted allergens and laterally-transferred genes associated with secondary metabolism.</title>
        <authorList>
            <person name="Dong X."/>
            <person name="Chaisiri K."/>
            <person name="Xia D."/>
            <person name="Armstrong S.D."/>
            <person name="Fang Y."/>
            <person name="Donnelly M.J."/>
            <person name="Kadowaki T."/>
            <person name="McGarry J.W."/>
            <person name="Darby A.C."/>
            <person name="Makepeace B.L."/>
        </authorList>
    </citation>
    <scope>NUCLEOTIDE SEQUENCE [LARGE SCALE GENOMIC DNA]</scope>
    <source>
        <strain evidence="2">UoL-UT</strain>
    </source>
</reference>
<name>A0A443Q9H7_9ACAR</name>
<feature type="non-terminal residue" evidence="2">
    <location>
        <position position="148"/>
    </location>
</feature>
<dbReference type="Pfam" id="PF05199">
    <property type="entry name" value="GMC_oxred_C"/>
    <property type="match status" value="1"/>
</dbReference>
<dbReference type="AlphaFoldDB" id="A0A443Q9H7"/>
<feature type="non-terminal residue" evidence="2">
    <location>
        <position position="1"/>
    </location>
</feature>
<sequence length="148" mass="17260">TGPLADCSFAGGFITTKYCGIKYNSDIQLITPSWVFRHHTNVNFKYLVFTVLQRPKSRGFIRLKSINANDHPIIDPKYLSDKRDLKVLAEGCKIVYNLTKVMENNEYEFKRENLFVPQCEVYSKTCEEKFWHCIVKHLITTMYHPCGT</sequence>
<gene>
    <name evidence="2" type="ORF">B4U80_14819</name>
</gene>
<evidence type="ECO:0000313" key="2">
    <source>
        <dbReference type="EMBL" id="RWR99638.1"/>
    </source>
</evidence>
<dbReference type="PANTHER" id="PTHR11552">
    <property type="entry name" value="GLUCOSE-METHANOL-CHOLINE GMC OXIDOREDUCTASE"/>
    <property type="match status" value="1"/>
</dbReference>
<dbReference type="Gene3D" id="3.30.560.10">
    <property type="entry name" value="Glucose Oxidase, domain 3"/>
    <property type="match status" value="1"/>
</dbReference>